<comment type="caution">
    <text evidence="3">The sequence shown here is derived from an EMBL/GenBank/DDBJ whole genome shotgun (WGS) entry which is preliminary data.</text>
</comment>
<organism evidence="3 4">
    <name type="scientific">Paucimonas lemoignei</name>
    <name type="common">Pseudomonas lemoignei</name>
    <dbReference type="NCBI Taxonomy" id="29443"/>
    <lineage>
        <taxon>Bacteria</taxon>
        <taxon>Pseudomonadati</taxon>
        <taxon>Pseudomonadota</taxon>
        <taxon>Betaproteobacteria</taxon>
        <taxon>Burkholderiales</taxon>
        <taxon>Burkholderiaceae</taxon>
        <taxon>Paucimonas</taxon>
    </lineage>
</organism>
<dbReference type="EMBL" id="SLZQ01000001">
    <property type="protein sequence ID" value="TCS39433.1"/>
    <property type="molecule type" value="Genomic_DNA"/>
</dbReference>
<evidence type="ECO:0000256" key="1">
    <source>
        <dbReference type="SAM" id="MobiDB-lite"/>
    </source>
</evidence>
<reference evidence="3 4" key="1">
    <citation type="submission" date="2019-03" db="EMBL/GenBank/DDBJ databases">
        <title>Genomic Encyclopedia of Type Strains, Phase IV (KMG-IV): sequencing the most valuable type-strain genomes for metagenomic binning, comparative biology and taxonomic classification.</title>
        <authorList>
            <person name="Goeker M."/>
        </authorList>
    </citation>
    <scope>NUCLEOTIDE SEQUENCE [LARGE SCALE GENOMIC DNA]</scope>
    <source>
        <strain evidence="3 4">DSM 7445</strain>
    </source>
</reference>
<keyword evidence="2" id="KW-0812">Transmembrane</keyword>
<dbReference type="Proteomes" id="UP000295382">
    <property type="component" value="Unassembled WGS sequence"/>
</dbReference>
<gene>
    <name evidence="3" type="ORF">EDC30_101389</name>
</gene>
<evidence type="ECO:0000313" key="3">
    <source>
        <dbReference type="EMBL" id="TCS39433.1"/>
    </source>
</evidence>
<evidence type="ECO:0000256" key="2">
    <source>
        <dbReference type="SAM" id="Phobius"/>
    </source>
</evidence>
<evidence type="ECO:0000313" key="4">
    <source>
        <dbReference type="Proteomes" id="UP000295382"/>
    </source>
</evidence>
<feature type="compositionally biased region" description="Polar residues" evidence="1">
    <location>
        <begin position="89"/>
        <end position="109"/>
    </location>
</feature>
<proteinExistence type="predicted"/>
<name>A0A4R3I320_PAULE</name>
<dbReference type="RefSeq" id="WP_424446891.1">
    <property type="nucleotide sequence ID" value="NZ_SLZQ01000001.1"/>
</dbReference>
<keyword evidence="4" id="KW-1185">Reference proteome</keyword>
<feature type="transmembrane region" description="Helical" evidence="2">
    <location>
        <begin position="6"/>
        <end position="28"/>
    </location>
</feature>
<evidence type="ECO:0008006" key="5">
    <source>
        <dbReference type="Google" id="ProtNLM"/>
    </source>
</evidence>
<keyword evidence="2" id="KW-0472">Membrane</keyword>
<dbReference type="AlphaFoldDB" id="A0A4R3I320"/>
<feature type="region of interest" description="Disordered" evidence="1">
    <location>
        <begin position="37"/>
        <end position="109"/>
    </location>
</feature>
<sequence>MERESHGLSRFTVAIGAAALGAAAMYLLDPQHGRRRRAVARDKVNSARIKTRKAAERTARDLNNRAKGIVAKTRKMMPQAENMKGQGLSGSQTYSATQSADTIPTSPEI</sequence>
<feature type="compositionally biased region" description="Basic and acidic residues" evidence="1">
    <location>
        <begin position="53"/>
        <end position="64"/>
    </location>
</feature>
<accession>A0A4R3I320</accession>
<keyword evidence="2" id="KW-1133">Transmembrane helix</keyword>
<protein>
    <recommendedName>
        <fullName evidence="5">YtxH domain-containing protein</fullName>
    </recommendedName>
</protein>